<reference evidence="9 10" key="1">
    <citation type="journal article" date="2019" name="Emerg. Microbes Infect.">
        <title>Comprehensive subspecies identification of 175 nontuberculous mycobacteria species based on 7547 genomic profiles.</title>
        <authorList>
            <person name="Matsumoto Y."/>
            <person name="Kinjo T."/>
            <person name="Motooka D."/>
            <person name="Nabeya D."/>
            <person name="Jung N."/>
            <person name="Uechi K."/>
            <person name="Horii T."/>
            <person name="Iida T."/>
            <person name="Fujita J."/>
            <person name="Nakamura S."/>
        </authorList>
    </citation>
    <scope>NUCLEOTIDE SEQUENCE [LARGE SCALE GENOMIC DNA]</scope>
    <source>
        <strain evidence="9 10">JCM 30275</strain>
    </source>
</reference>
<evidence type="ECO:0000256" key="4">
    <source>
        <dbReference type="ARBA" id="ARBA00022989"/>
    </source>
</evidence>
<dbReference type="AlphaFoldDB" id="A0A6N4WDW7"/>
<evidence type="ECO:0000259" key="8">
    <source>
        <dbReference type="Pfam" id="PF06271"/>
    </source>
</evidence>
<dbReference type="InterPro" id="IPR010432">
    <property type="entry name" value="RDD"/>
</dbReference>
<evidence type="ECO:0000256" key="1">
    <source>
        <dbReference type="ARBA" id="ARBA00004651"/>
    </source>
</evidence>
<gene>
    <name evidence="9" type="ORF">MANY_27280</name>
</gene>
<dbReference type="Proteomes" id="UP000467249">
    <property type="component" value="Chromosome"/>
</dbReference>
<feature type="region of interest" description="Disordered" evidence="6">
    <location>
        <begin position="1"/>
        <end position="38"/>
    </location>
</feature>
<evidence type="ECO:0000256" key="2">
    <source>
        <dbReference type="ARBA" id="ARBA00022475"/>
    </source>
</evidence>
<keyword evidence="3 7" id="KW-0812">Transmembrane</keyword>
<evidence type="ECO:0000313" key="9">
    <source>
        <dbReference type="EMBL" id="BBZ77391.1"/>
    </source>
</evidence>
<keyword evidence="10" id="KW-1185">Reference proteome</keyword>
<organism evidence="9 10">
    <name type="scientific">Mycolicibacterium anyangense</name>
    <dbReference type="NCBI Taxonomy" id="1431246"/>
    <lineage>
        <taxon>Bacteria</taxon>
        <taxon>Bacillati</taxon>
        <taxon>Actinomycetota</taxon>
        <taxon>Actinomycetes</taxon>
        <taxon>Mycobacteriales</taxon>
        <taxon>Mycobacteriaceae</taxon>
        <taxon>Mycolicibacterium</taxon>
    </lineage>
</organism>
<dbReference type="KEGG" id="many:MANY_27280"/>
<accession>A0A6N4WDW7</accession>
<evidence type="ECO:0000256" key="5">
    <source>
        <dbReference type="ARBA" id="ARBA00023136"/>
    </source>
</evidence>
<dbReference type="PANTHER" id="PTHR36115">
    <property type="entry name" value="PROLINE-RICH ANTIGEN HOMOLOG-RELATED"/>
    <property type="match status" value="1"/>
</dbReference>
<protein>
    <recommendedName>
        <fullName evidence="8">RDD domain-containing protein</fullName>
    </recommendedName>
</protein>
<evidence type="ECO:0000256" key="3">
    <source>
        <dbReference type="ARBA" id="ARBA00022692"/>
    </source>
</evidence>
<proteinExistence type="predicted"/>
<comment type="subcellular location">
    <subcellularLocation>
        <location evidence="1">Cell membrane</location>
        <topology evidence="1">Multi-pass membrane protein</topology>
    </subcellularLocation>
</comment>
<evidence type="ECO:0000313" key="10">
    <source>
        <dbReference type="Proteomes" id="UP000467249"/>
    </source>
</evidence>
<keyword evidence="4 7" id="KW-1133">Transmembrane helix</keyword>
<feature type="domain" description="RDD" evidence="8">
    <location>
        <begin position="49"/>
        <end position="194"/>
    </location>
</feature>
<name>A0A6N4WDW7_9MYCO</name>
<evidence type="ECO:0000256" key="7">
    <source>
        <dbReference type="SAM" id="Phobius"/>
    </source>
</evidence>
<dbReference type="InterPro" id="IPR051791">
    <property type="entry name" value="Pra-immunoreactive"/>
</dbReference>
<sequence length="201" mass="21182">MTVPPPGDYPPPPPGNYPPPPPGNYPPPPPGNYPPPGAGPLGALPKEAYTSWITRVLAYIIDAIPVAILSGVGQGLMYATGENNCVSTSGDNSYGVACTSEPSTLGLVLSFVFGLAALAFVIWNYGYRQGTTGSSIGKSVLKFKVVSEKTGQPIGFGLSIVRQLAHIVDAIICYIGYLFPLWDAKRQTLADKIMTTVCLPI</sequence>
<keyword evidence="2" id="KW-1003">Cell membrane</keyword>
<dbReference type="GO" id="GO:0005886">
    <property type="term" value="C:plasma membrane"/>
    <property type="evidence" value="ECO:0007669"/>
    <property type="project" value="UniProtKB-SubCell"/>
</dbReference>
<feature type="transmembrane region" description="Helical" evidence="7">
    <location>
        <begin position="105"/>
        <end position="125"/>
    </location>
</feature>
<dbReference type="Pfam" id="PF06271">
    <property type="entry name" value="RDD"/>
    <property type="match status" value="1"/>
</dbReference>
<evidence type="ECO:0000256" key="6">
    <source>
        <dbReference type="SAM" id="MobiDB-lite"/>
    </source>
</evidence>
<dbReference type="EMBL" id="AP022620">
    <property type="protein sequence ID" value="BBZ77391.1"/>
    <property type="molecule type" value="Genomic_DNA"/>
</dbReference>
<feature type="transmembrane region" description="Helical" evidence="7">
    <location>
        <begin position="56"/>
        <end position="79"/>
    </location>
</feature>
<dbReference type="PANTHER" id="PTHR36115:SF6">
    <property type="entry name" value="PROLINE-RICH ANTIGEN HOMOLOG"/>
    <property type="match status" value="1"/>
</dbReference>
<keyword evidence="5 7" id="KW-0472">Membrane</keyword>
<dbReference type="RefSeq" id="WP_163804714.1">
    <property type="nucleotide sequence ID" value="NZ_AP022620.1"/>
</dbReference>